<dbReference type="SUPFAM" id="SSF50969">
    <property type="entry name" value="YVTN repeat-like/Quinoprotein amine dehydrogenase"/>
    <property type="match status" value="1"/>
</dbReference>
<name>A0ABV4U3Q2_9BACT</name>
<reference evidence="1 2" key="1">
    <citation type="submission" date="2024-08" db="EMBL/GenBank/DDBJ databases">
        <title>Whole-genome sequencing of halo(alkali)philic microorganisms from hypersaline lakes.</title>
        <authorList>
            <person name="Sorokin D.Y."/>
            <person name="Merkel A.Y."/>
            <person name="Messina E."/>
            <person name="Yakimov M."/>
        </authorList>
    </citation>
    <scope>NUCLEOTIDE SEQUENCE [LARGE SCALE GENOMIC DNA]</scope>
    <source>
        <strain evidence="1 2">AB-hyl4</strain>
    </source>
</reference>
<dbReference type="InterPro" id="IPR011044">
    <property type="entry name" value="Quino_amine_DH_bsu"/>
</dbReference>
<dbReference type="RefSeq" id="WP_425345154.1">
    <property type="nucleotide sequence ID" value="NZ_JBGUBD010000004.1"/>
</dbReference>
<keyword evidence="2" id="KW-1185">Reference proteome</keyword>
<evidence type="ECO:0000313" key="1">
    <source>
        <dbReference type="EMBL" id="MFA9478230.1"/>
    </source>
</evidence>
<accession>A0ABV4U3Q2</accession>
<gene>
    <name evidence="1" type="ORF">ACERK3_07965</name>
</gene>
<dbReference type="EMBL" id="JBGUBD010000004">
    <property type="protein sequence ID" value="MFA9478230.1"/>
    <property type="molecule type" value="Genomic_DNA"/>
</dbReference>
<protein>
    <recommendedName>
        <fullName evidence="3">Glycoside hydrolase family 42 N-terminal domain-containing protein</fullName>
    </recommendedName>
</protein>
<evidence type="ECO:0008006" key="3">
    <source>
        <dbReference type="Google" id="ProtNLM"/>
    </source>
</evidence>
<proteinExistence type="predicted"/>
<sequence>MAIGLGCLALTGEAVQAEMPWQTSRLLYTHSEPAIVDNRTHSFAQMENRLALVSETGMVMLAWDGENWSEMSRVEVDAPVGAAWTRDNQLLLLSKSASYIVNANRGSLHRVHGLPTVGNNAASVGKVPGRPLAAVQIGPHTFAVEPYRGEAVALDISLGSGRTAMTRSDADDALFILVDGRLYVWTADMDQPEAWTDRSGSRPAFGSDASQMVPHPAGGLLFIGTHGQGLHVVDLANRSTTHMTNATHPELTSDLFYASMAIDAEQDTLYYTSWTETTGLSPASDPENWEAVAYLASFTEPGLHTYRSNSPNAGMAYVPESDELIFGGRWGASVLSRGKDTALVQAENFEQFVRTPESIPGQGRFYDFMRENRMRSGWTGSGRASEPEHLDNLERAQINTILYNLYYVGHGEFYGPTDHEQRLRGLAEQCDERGMVIIASFRPIGTSAMSHSGVRDYDYRHWILPSGEVAAYEEPSEATLGTRDRREFPCPMDEGYWARSIAPMMNLAAQVGLEHESIMGVLFELGDGFGGSNLSPRNNTCFCDDCWARFLDRQAIYDSQARDTSYEDGARRRWLYSEGLWGVYHDSQVASLGEVGQKFLAEAREINPELSTHLALPEAGIHYEENWWYRGFIAAMQSEDMPVVIQSQQTYGTPYNPVMDYLLEQRLKEQGKHTIVVPGLALLWLSPEQVTRRYEKKNHQSPGVFVYRTDNWYGRSLDENHFRPRLPNDDREYLRREYVDALEAADLE</sequence>
<evidence type="ECO:0000313" key="2">
    <source>
        <dbReference type="Proteomes" id="UP001575105"/>
    </source>
</evidence>
<comment type="caution">
    <text evidence="1">The sequence shown here is derived from an EMBL/GenBank/DDBJ whole genome shotgun (WGS) entry which is preliminary data.</text>
</comment>
<organism evidence="1 2">
    <name type="scientific">Natronomicrosphaera hydrolytica</name>
    <dbReference type="NCBI Taxonomy" id="3242702"/>
    <lineage>
        <taxon>Bacteria</taxon>
        <taxon>Pseudomonadati</taxon>
        <taxon>Planctomycetota</taxon>
        <taxon>Phycisphaerae</taxon>
        <taxon>Phycisphaerales</taxon>
        <taxon>Phycisphaeraceae</taxon>
        <taxon>Natronomicrosphaera</taxon>
    </lineage>
</organism>
<dbReference type="Proteomes" id="UP001575105">
    <property type="component" value="Unassembled WGS sequence"/>
</dbReference>